<dbReference type="NCBIfam" id="TIGR00296">
    <property type="entry name" value="TIGR00296 family protein"/>
    <property type="match status" value="1"/>
</dbReference>
<dbReference type="Gene3D" id="3.30.700.20">
    <property type="entry name" value="Hypothetical protein ph0010, domain 1"/>
    <property type="match status" value="1"/>
</dbReference>
<dbReference type="InterPro" id="IPR027623">
    <property type="entry name" value="AmmeMemoSam_A"/>
</dbReference>
<reference evidence="2 3" key="1">
    <citation type="submission" date="2017-09" db="EMBL/GenBank/DDBJ databases">
        <title>Depth-based differentiation of microbial function through sediment-hosted aquifers and enrichment of novel symbionts in the deep terrestrial subsurface.</title>
        <authorList>
            <person name="Probst A.J."/>
            <person name="Ladd B."/>
            <person name="Jarett J.K."/>
            <person name="Geller-Mcgrath D.E."/>
            <person name="Sieber C.M."/>
            <person name="Emerson J.B."/>
            <person name="Anantharaman K."/>
            <person name="Thomas B.C."/>
            <person name="Malmstrom R."/>
            <person name="Stieglmeier M."/>
            <person name="Klingl A."/>
            <person name="Woyke T."/>
            <person name="Ryan C.M."/>
            <person name="Banfield J.F."/>
        </authorList>
    </citation>
    <scope>NUCLEOTIDE SEQUENCE [LARGE SCALE GENOMIC DNA]</scope>
    <source>
        <strain evidence="2">CG12_big_fil_rev_8_21_14_0_65_43_15</strain>
    </source>
</reference>
<evidence type="ECO:0000259" key="1">
    <source>
        <dbReference type="PROSITE" id="PS51112"/>
    </source>
</evidence>
<gene>
    <name evidence="2" type="ORF">COW11_05355</name>
</gene>
<accession>A0A2J0LGS0</accession>
<feature type="domain" description="AMMECR1" evidence="1">
    <location>
        <begin position="5"/>
        <end position="184"/>
    </location>
</feature>
<dbReference type="PANTHER" id="PTHR13016:SF0">
    <property type="entry name" value="AMME SYNDROME CANDIDATE GENE 1 PROTEIN"/>
    <property type="match status" value="1"/>
</dbReference>
<dbReference type="InterPro" id="IPR023473">
    <property type="entry name" value="AMMECR1"/>
</dbReference>
<dbReference type="Pfam" id="PF01871">
    <property type="entry name" value="AMMECR1"/>
    <property type="match status" value="1"/>
</dbReference>
<proteinExistence type="predicted"/>
<evidence type="ECO:0000313" key="3">
    <source>
        <dbReference type="Proteomes" id="UP000231267"/>
    </source>
</evidence>
<comment type="caution">
    <text evidence="2">The sequence shown here is derived from an EMBL/GenBank/DDBJ whole genome shotgun (WGS) entry which is preliminary data.</text>
</comment>
<name>A0A2J0LGS0_9BACT</name>
<dbReference type="Proteomes" id="UP000231267">
    <property type="component" value="Unassembled WGS sequence"/>
</dbReference>
<dbReference type="PROSITE" id="PS51112">
    <property type="entry name" value="AMMECR1"/>
    <property type="match status" value="1"/>
</dbReference>
<dbReference type="NCBIfam" id="TIGR04335">
    <property type="entry name" value="AmmeMemoSam_A"/>
    <property type="match status" value="1"/>
</dbReference>
<dbReference type="InterPro" id="IPR002733">
    <property type="entry name" value="AMMECR1_domain"/>
</dbReference>
<protein>
    <submittedName>
        <fullName evidence="2">AMMECR1 domain-containing protein</fullName>
    </submittedName>
</protein>
<dbReference type="SUPFAM" id="SSF143447">
    <property type="entry name" value="AMMECR1-like"/>
    <property type="match status" value="1"/>
</dbReference>
<evidence type="ECO:0000313" key="2">
    <source>
        <dbReference type="EMBL" id="PIW66054.1"/>
    </source>
</evidence>
<sequence length="184" mass="20388">MLNLKQKKRLLGIARKTIEEYLSTGRKPDFTETDADLIQACGAFVTLHENGELRGCIGNIISQKALYETIIDMAIAAVVADPRFAPVKKEELKNIEIEISVLSPLKKISDISEFRLGTHGALVRKGLNSGLFLPQVATETGWNKEEFLSNLCAHKAGLAKDAWKDKSCEIHVFTADVFSEKQSK</sequence>
<dbReference type="Gene3D" id="3.30.1490.150">
    <property type="entry name" value="Hypothetical protein ph0010, domain 2"/>
    <property type="match status" value="1"/>
</dbReference>
<dbReference type="AlphaFoldDB" id="A0A2J0LGS0"/>
<dbReference type="PANTHER" id="PTHR13016">
    <property type="entry name" value="AMMECR1 HOMOLOG"/>
    <property type="match status" value="1"/>
</dbReference>
<dbReference type="InterPro" id="IPR036071">
    <property type="entry name" value="AMMECR1_dom_sf"/>
</dbReference>
<dbReference type="InterPro" id="IPR027485">
    <property type="entry name" value="AMMECR1_N"/>
</dbReference>
<dbReference type="EMBL" id="PFGP01000123">
    <property type="protein sequence ID" value="PIW66054.1"/>
    <property type="molecule type" value="Genomic_DNA"/>
</dbReference>
<organism evidence="2 3">
    <name type="scientific">Candidatus Taenaricola geysiri</name>
    <dbReference type="NCBI Taxonomy" id="1974752"/>
    <lineage>
        <taxon>Bacteria</taxon>
        <taxon>Pseudomonadati</taxon>
        <taxon>Candidatus Omnitrophota</taxon>
        <taxon>Candidatus Taenaricola</taxon>
    </lineage>
</organism>